<proteinExistence type="inferred from homology"/>
<protein>
    <submittedName>
        <fullName evidence="4">Polyketide cyclase</fullName>
    </submittedName>
</protein>
<dbReference type="RefSeq" id="WP_062757808.1">
    <property type="nucleotide sequence ID" value="NZ_BMSJ01000004.1"/>
</dbReference>
<dbReference type="SUPFAM" id="SSF55961">
    <property type="entry name" value="Bet v1-like"/>
    <property type="match status" value="1"/>
</dbReference>
<sequence>MYTTRVSRHVDAPPLTVYRTLLDPEAVARWRVPYGMTCRVHEFDAREGGAFRVSLRYEGEDGTGKSGPRTDTYHGRFVELVPDERVVEVVEFETADPLLRGAMTLTTTLVPDGGGTEVLVVHEGVPDAIPAADNETGTRMALDRLAALLEGRRE</sequence>
<evidence type="ECO:0000313" key="4">
    <source>
        <dbReference type="EMBL" id="QEV31526.1"/>
    </source>
</evidence>
<gene>
    <name evidence="4" type="ORF">CP977_04570</name>
    <name evidence="3" type="ORF">GCM10010497_26340</name>
</gene>
<dbReference type="InterPro" id="IPR013538">
    <property type="entry name" value="ASHA1/2-like_C"/>
</dbReference>
<reference evidence="4 5" key="2">
    <citation type="submission" date="2017-09" db="EMBL/GenBank/DDBJ databases">
        <authorList>
            <person name="Lee N."/>
            <person name="Cho B.-K."/>
        </authorList>
    </citation>
    <scope>NUCLEOTIDE SEQUENCE [LARGE SCALE GENOMIC DNA]</scope>
    <source>
        <strain evidence="4 5">ATCC 19740</strain>
    </source>
</reference>
<dbReference type="GeneID" id="95453039"/>
<accession>A0AAV4KG74</accession>
<reference evidence="3 6" key="1">
    <citation type="journal article" date="2014" name="Int. J. Syst. Evol. Microbiol.">
        <title>Complete genome sequence of Corynebacterium casei LMG S-19264T (=DSM 44701T), isolated from a smear-ripened cheese.</title>
        <authorList>
            <consortium name="US DOE Joint Genome Institute (JGI-PGF)"/>
            <person name="Walter F."/>
            <person name="Albersmeier A."/>
            <person name="Kalinowski J."/>
            <person name="Ruckert C."/>
        </authorList>
    </citation>
    <scope>NUCLEOTIDE SEQUENCE [LARGE SCALE GENOMIC DNA]</scope>
    <source>
        <strain evidence="3 6">JCM 4205</strain>
    </source>
</reference>
<dbReference type="EMBL" id="BMSJ01000004">
    <property type="protein sequence ID" value="GGR22902.1"/>
    <property type="molecule type" value="Genomic_DNA"/>
</dbReference>
<dbReference type="InterPro" id="IPR023393">
    <property type="entry name" value="START-like_dom_sf"/>
</dbReference>
<evidence type="ECO:0000313" key="5">
    <source>
        <dbReference type="Proteomes" id="UP000326029"/>
    </source>
</evidence>
<dbReference type="Proteomes" id="UP000642014">
    <property type="component" value="Unassembled WGS sequence"/>
</dbReference>
<dbReference type="Proteomes" id="UP000326029">
    <property type="component" value="Chromosome"/>
</dbReference>
<dbReference type="EMBL" id="CP023693">
    <property type="protein sequence ID" value="QEV31526.1"/>
    <property type="molecule type" value="Genomic_DNA"/>
</dbReference>
<evidence type="ECO:0000256" key="1">
    <source>
        <dbReference type="ARBA" id="ARBA00006817"/>
    </source>
</evidence>
<evidence type="ECO:0000313" key="6">
    <source>
        <dbReference type="Proteomes" id="UP000642014"/>
    </source>
</evidence>
<organism evidence="3 6">
    <name type="scientific">Streptomyces cinereoruber</name>
    <dbReference type="NCBI Taxonomy" id="67260"/>
    <lineage>
        <taxon>Bacteria</taxon>
        <taxon>Bacillati</taxon>
        <taxon>Actinomycetota</taxon>
        <taxon>Actinomycetes</taxon>
        <taxon>Kitasatosporales</taxon>
        <taxon>Streptomycetaceae</taxon>
        <taxon>Streptomyces</taxon>
    </lineage>
</organism>
<keyword evidence="5" id="KW-1185">Reference proteome</keyword>
<reference evidence="3" key="3">
    <citation type="submission" date="2023-08" db="EMBL/GenBank/DDBJ databases">
        <authorList>
            <person name="Sun Q."/>
            <person name="Ohkuma M."/>
        </authorList>
    </citation>
    <scope>NUCLEOTIDE SEQUENCE</scope>
    <source>
        <strain evidence="3">JCM 4205</strain>
    </source>
</reference>
<dbReference type="AlphaFoldDB" id="A0AAV4KG74"/>
<feature type="domain" description="Activator of Hsp90 ATPase homologue 1/2-like C-terminal" evidence="2">
    <location>
        <begin position="11"/>
        <end position="150"/>
    </location>
</feature>
<comment type="similarity">
    <text evidence="1">Belongs to the AHA1 family.</text>
</comment>
<evidence type="ECO:0000259" key="2">
    <source>
        <dbReference type="Pfam" id="PF08327"/>
    </source>
</evidence>
<dbReference type="Pfam" id="PF08327">
    <property type="entry name" value="AHSA1"/>
    <property type="match status" value="1"/>
</dbReference>
<name>A0AAV4KG74_9ACTN</name>
<dbReference type="Gene3D" id="3.30.530.20">
    <property type="match status" value="1"/>
</dbReference>
<evidence type="ECO:0000313" key="3">
    <source>
        <dbReference type="EMBL" id="GGR22902.1"/>
    </source>
</evidence>